<dbReference type="EC" id="3.4.21.-" evidence="15"/>
<dbReference type="InterPro" id="IPR010259">
    <property type="entry name" value="S8pro/Inhibitor_I9"/>
</dbReference>
<dbReference type="InterPro" id="IPR015500">
    <property type="entry name" value="Peptidase_S8_subtilisin-rel"/>
</dbReference>
<dbReference type="InterPro" id="IPR036852">
    <property type="entry name" value="Peptidase_S8/S53_dom_sf"/>
</dbReference>
<dbReference type="Pfam" id="PF02225">
    <property type="entry name" value="PA"/>
    <property type="match status" value="1"/>
</dbReference>
<dbReference type="InterPro" id="IPR000209">
    <property type="entry name" value="Peptidase_S8/S53_dom"/>
</dbReference>
<evidence type="ECO:0000256" key="9">
    <source>
        <dbReference type="RuleBase" id="RU003355"/>
    </source>
</evidence>
<dbReference type="InterPro" id="IPR037045">
    <property type="entry name" value="S8pro/Inhibitor_I9_sf"/>
</dbReference>
<evidence type="ECO:0000313" key="15">
    <source>
        <dbReference type="EMBL" id="KJL36598.1"/>
    </source>
</evidence>
<dbReference type="AlphaFoldDB" id="A0A0F0LTY0"/>
<evidence type="ECO:0000256" key="4">
    <source>
        <dbReference type="ARBA" id="ARBA00022729"/>
    </source>
</evidence>
<dbReference type="GO" id="GO:0006508">
    <property type="term" value="P:proteolysis"/>
    <property type="evidence" value="ECO:0007669"/>
    <property type="project" value="UniProtKB-KW"/>
</dbReference>
<comment type="caution">
    <text evidence="15">The sequence shown here is derived from an EMBL/GenBank/DDBJ whole genome shotgun (WGS) entry which is preliminary data.</text>
</comment>
<dbReference type="Gene3D" id="3.40.50.200">
    <property type="entry name" value="Peptidase S8/S53 domain"/>
    <property type="match status" value="1"/>
</dbReference>
<evidence type="ECO:0000256" key="2">
    <source>
        <dbReference type="ARBA" id="ARBA00022525"/>
    </source>
</evidence>
<keyword evidence="4 10" id="KW-0732">Signal</keyword>
<feature type="domain" description="Inhibitor I9" evidence="13">
    <location>
        <begin position="45"/>
        <end position="144"/>
    </location>
</feature>
<proteinExistence type="inferred from homology"/>
<evidence type="ECO:0000259" key="11">
    <source>
        <dbReference type="Pfam" id="PF00082"/>
    </source>
</evidence>
<evidence type="ECO:0000256" key="1">
    <source>
        <dbReference type="ARBA" id="ARBA00011073"/>
    </source>
</evidence>
<evidence type="ECO:0000256" key="10">
    <source>
        <dbReference type="SAM" id="SignalP"/>
    </source>
</evidence>
<organism evidence="15 16">
    <name type="scientific">Microbacterium ginsengisoli</name>
    <dbReference type="NCBI Taxonomy" id="400772"/>
    <lineage>
        <taxon>Bacteria</taxon>
        <taxon>Bacillati</taxon>
        <taxon>Actinomycetota</taxon>
        <taxon>Actinomycetes</taxon>
        <taxon>Micrococcales</taxon>
        <taxon>Microbacteriaceae</taxon>
        <taxon>Microbacterium</taxon>
    </lineage>
</organism>
<feature type="signal peptide" evidence="10">
    <location>
        <begin position="1"/>
        <end position="25"/>
    </location>
</feature>
<accession>A0A0F0LTY0</accession>
<feature type="active site" description="Charge relay system" evidence="7 8">
    <location>
        <position position="616"/>
    </location>
</feature>
<dbReference type="Gene3D" id="3.50.30.30">
    <property type="match status" value="1"/>
</dbReference>
<gene>
    <name evidence="15" type="primary">vpr</name>
    <name evidence="15" type="ORF">RR49_01611</name>
</gene>
<dbReference type="InterPro" id="IPR045051">
    <property type="entry name" value="SBT"/>
</dbReference>
<keyword evidence="5 8" id="KW-0378">Hydrolase</keyword>
<dbReference type="GO" id="GO:0004252">
    <property type="term" value="F:serine-type endopeptidase activity"/>
    <property type="evidence" value="ECO:0007669"/>
    <property type="project" value="UniProtKB-UniRule"/>
</dbReference>
<feature type="domain" description="Subtilisin-like protease fibronectin type-III" evidence="14">
    <location>
        <begin position="711"/>
        <end position="802"/>
    </location>
</feature>
<dbReference type="Gene3D" id="2.60.40.2700">
    <property type="match status" value="1"/>
</dbReference>
<protein>
    <submittedName>
        <fullName evidence="15">Minor extracellular protease vpr</fullName>
        <ecNumber evidence="15">3.4.21.-</ecNumber>
    </submittedName>
</protein>
<evidence type="ECO:0000256" key="8">
    <source>
        <dbReference type="PROSITE-ProRule" id="PRU01240"/>
    </source>
</evidence>
<dbReference type="Gene3D" id="2.60.40.2310">
    <property type="match status" value="1"/>
</dbReference>
<dbReference type="InterPro" id="IPR003137">
    <property type="entry name" value="PA_domain"/>
</dbReference>
<dbReference type="RefSeq" id="WP_045247531.1">
    <property type="nucleotide sequence ID" value="NZ_JYIY01000073.1"/>
</dbReference>
<dbReference type="STRING" id="400772.RR49_01611"/>
<dbReference type="PRINTS" id="PR00723">
    <property type="entry name" value="SUBTILISIN"/>
</dbReference>
<dbReference type="PATRIC" id="fig|400772.4.peg.1631"/>
<evidence type="ECO:0000256" key="6">
    <source>
        <dbReference type="ARBA" id="ARBA00022825"/>
    </source>
</evidence>
<name>A0A0F0LTY0_9MICO</name>
<dbReference type="OrthoDB" id="614750at2"/>
<evidence type="ECO:0000259" key="13">
    <source>
        <dbReference type="Pfam" id="PF05922"/>
    </source>
</evidence>
<dbReference type="Gene3D" id="3.30.70.80">
    <property type="entry name" value="Peptidase S8 propeptide/proteinase inhibitor I9"/>
    <property type="match status" value="1"/>
</dbReference>
<evidence type="ECO:0000256" key="5">
    <source>
        <dbReference type="ARBA" id="ARBA00022801"/>
    </source>
</evidence>
<keyword evidence="2" id="KW-0964">Secreted</keyword>
<evidence type="ECO:0000259" key="14">
    <source>
        <dbReference type="Pfam" id="PF17766"/>
    </source>
</evidence>
<reference evidence="15 16" key="1">
    <citation type="submission" date="2015-02" db="EMBL/GenBank/DDBJ databases">
        <title>Draft genome sequences of ten Microbacterium spp. with emphasis on heavy metal contaminated environments.</title>
        <authorList>
            <person name="Corretto E."/>
        </authorList>
    </citation>
    <scope>NUCLEOTIDE SEQUENCE [LARGE SCALE GENOMIC DNA]</scope>
    <source>
        <strain evidence="15 16">DSM 18659</strain>
    </source>
</reference>
<dbReference type="PROSITE" id="PS51892">
    <property type="entry name" value="SUBTILASE"/>
    <property type="match status" value="1"/>
</dbReference>
<feature type="chain" id="PRO_5002445638" evidence="10">
    <location>
        <begin position="26"/>
        <end position="1205"/>
    </location>
</feature>
<keyword evidence="16" id="KW-1185">Reference proteome</keyword>
<feature type="active site" description="Charge relay system" evidence="7 8">
    <location>
        <position position="286"/>
    </location>
</feature>
<feature type="domain" description="PA" evidence="12">
    <location>
        <begin position="448"/>
        <end position="537"/>
    </location>
</feature>
<dbReference type="CDD" id="cd02120">
    <property type="entry name" value="PA_subtilisin_like"/>
    <property type="match status" value="1"/>
</dbReference>
<dbReference type="SUPFAM" id="SSF52743">
    <property type="entry name" value="Subtilisin-like"/>
    <property type="match status" value="1"/>
</dbReference>
<dbReference type="PROSITE" id="PS00136">
    <property type="entry name" value="SUBTILASE_ASP"/>
    <property type="match status" value="1"/>
</dbReference>
<evidence type="ECO:0000256" key="3">
    <source>
        <dbReference type="ARBA" id="ARBA00022670"/>
    </source>
</evidence>
<dbReference type="Proteomes" id="UP000033451">
    <property type="component" value="Unassembled WGS sequence"/>
</dbReference>
<dbReference type="Pfam" id="PF17766">
    <property type="entry name" value="fn3_6"/>
    <property type="match status" value="1"/>
</dbReference>
<dbReference type="Gene3D" id="2.60.120.380">
    <property type="match status" value="1"/>
</dbReference>
<dbReference type="InterPro" id="IPR041469">
    <property type="entry name" value="Subtilisin-like_FN3"/>
</dbReference>
<evidence type="ECO:0000256" key="7">
    <source>
        <dbReference type="PIRSR" id="PIRSR615500-1"/>
    </source>
</evidence>
<dbReference type="PANTHER" id="PTHR10795">
    <property type="entry name" value="PROPROTEIN CONVERTASE SUBTILISIN/KEXIN"/>
    <property type="match status" value="1"/>
</dbReference>
<feature type="domain" description="Peptidase S8/S53" evidence="11">
    <location>
        <begin position="173"/>
        <end position="657"/>
    </location>
</feature>
<dbReference type="EMBL" id="JYIY01000073">
    <property type="protein sequence ID" value="KJL36598.1"/>
    <property type="molecule type" value="Genomic_DNA"/>
</dbReference>
<sequence>MAHLRLKAAAAVTLAALIVSGSAAASTAAEPGPAAPTPLDLPGGRYIVLLDEKPVATYEGGEPGLAPTKAKEGERLDAASPQAKQYSRFLQNRQKDVASSAGVTPDTTYQITLNGFSANLSGAQASKLKGTKGVLGVYADEVRHPDAVPSTQFLGLEGAGGVWEGVGGIDKAGAGIVVGVVDTGISPENPSFAGDPLSTTPSDTQPYLAAGTDADGAAVTQVVYKKSDGGEFRSTVVDKPGAGKDAWSAAQYSTKLVGAQYFSEGAAATGFSFAYDYLSPRDGAGHGSHTASTAAGNNGVDATVEGVDFGAISGVAPAAKVAAYKACYDGPDPLVTTDDICALSDLLGAIDQATADGVDVINYSIGGGSATSVLQPDDISFYNAAAAGVFVSVSAGNSGPDASTADHASPWYTTVAASTIPTWEGTVELPNGFQKAGASVSVPFGERVTGPVVYSGDVALAGNANAPLCYLGSLDPAKVAGKIVVCDRGSNARVEKSQAVKEAGGIGMILVNVTPGSLDNDFHSVPTVHLPDTDRAALLDYVRGTADATATLIGENVTGVETPTPQVAGFSSRGPMLADGSDVIKPDISAPGVAILAATNNAPGADPTFGILSGTSMAAPHIAGLAALYLGERPNATPAEIKSAMMTTAYDTKDAAGAAVTDPFTQGAGHVDPTAYFSPSLLYLNGPADWAAYLQGLGLHDFGVSPIDASDLNLASIGIGSLAGSQTVTRTITATEDATFTANVDLPGFDVTVAPSTVSLKAGEKADVKITVTRTDAPVEKWTHGFLTWTGGTHAARSPIAVYPVSVDAPASVSGTGISGTADVTVTPAVTGDLDLGVSGLAPATLLTDPDLPAVPGHSGDQDTFSEEDGQYNAYMVVDVPQGSTYARFDVDSSDDTGSDLDLTVYRVVSPTDWRYYENWSSATSSADESVALIAPTAGTYLVQVNRYAFTSPFTWDATAAVVGDGAGVGSLTASPDPLPTTSGQPATYRLSWSGLDASTRYFGIVRYGDSAATTVLTVDSGAAAPVATAPPTVTGTPKVGSILTATGGTWNPADVTLAYQWLRDGSPIDGATGTTYKVTKADAGTTLSVRVTATAASSPNAGTADSAGVVVKASSSLSVTVNPYLGRTSTTFVVNLAVKPSHGPAATGAVTVWVDGRTYTADLADGKASITLPKQSRGVHVIVAQYGGSAVLDGSFGASGFLVF</sequence>
<evidence type="ECO:0000259" key="12">
    <source>
        <dbReference type="Pfam" id="PF02225"/>
    </source>
</evidence>
<dbReference type="InterPro" id="IPR023827">
    <property type="entry name" value="Peptidase_S8_Asp-AS"/>
</dbReference>
<dbReference type="InterPro" id="IPR046450">
    <property type="entry name" value="PA_dom_sf"/>
</dbReference>
<dbReference type="Pfam" id="PF00082">
    <property type="entry name" value="Peptidase_S8"/>
    <property type="match status" value="1"/>
</dbReference>
<comment type="similarity">
    <text evidence="1 8 9">Belongs to the peptidase S8 family.</text>
</comment>
<dbReference type="Pfam" id="PF05922">
    <property type="entry name" value="Inhibitor_I9"/>
    <property type="match status" value="1"/>
</dbReference>
<keyword evidence="6 8" id="KW-0720">Serine protease</keyword>
<dbReference type="InterPro" id="IPR023828">
    <property type="entry name" value="Peptidase_S8_Ser-AS"/>
</dbReference>
<dbReference type="PROSITE" id="PS00138">
    <property type="entry name" value="SUBTILASE_SER"/>
    <property type="match status" value="1"/>
</dbReference>
<dbReference type="SUPFAM" id="SSF52025">
    <property type="entry name" value="PA domain"/>
    <property type="match status" value="1"/>
</dbReference>
<keyword evidence="3 8" id="KW-0645">Protease</keyword>
<evidence type="ECO:0000313" key="16">
    <source>
        <dbReference type="Proteomes" id="UP000033451"/>
    </source>
</evidence>
<feature type="active site" description="Charge relay system" evidence="7 8">
    <location>
        <position position="182"/>
    </location>
</feature>